<dbReference type="Proteomes" id="UP000616201">
    <property type="component" value="Unassembled WGS sequence"/>
</dbReference>
<proteinExistence type="predicted"/>
<name>A0A928UX66_9SPHI</name>
<dbReference type="Gene3D" id="3.10.450.50">
    <property type="match status" value="1"/>
</dbReference>
<dbReference type="SUPFAM" id="SSF54427">
    <property type="entry name" value="NTF2-like"/>
    <property type="match status" value="1"/>
</dbReference>
<keyword evidence="2" id="KW-1185">Reference proteome</keyword>
<protein>
    <recommendedName>
        <fullName evidence="3">SnoaL-like domain-containing protein</fullName>
    </recommendedName>
</protein>
<reference evidence="1" key="1">
    <citation type="submission" date="2018-02" db="EMBL/GenBank/DDBJ databases">
        <authorList>
            <person name="Vasarhelyi B.M."/>
            <person name="Deshmukh S."/>
            <person name="Balint B."/>
            <person name="Kukolya J."/>
        </authorList>
    </citation>
    <scope>NUCLEOTIDE SEQUENCE</scope>
    <source>
        <strain evidence="1">KB22</strain>
    </source>
</reference>
<sequence>MNKLAIAQAFSNGEFAKCYPYISDSTFWNTPGQQYLSGRNAILEFCEKVMDYFNAVEKNFYIHQTIENETSVSINGTAEFFNNKKLVSRISSCDVYEFNSQNQLISIYSYCISENENIKPHSMEVLYKTGFSSMIATLVF</sequence>
<dbReference type="InterPro" id="IPR032710">
    <property type="entry name" value="NTF2-like_dom_sf"/>
</dbReference>
<comment type="caution">
    <text evidence="1">The sequence shown here is derived from an EMBL/GenBank/DDBJ whole genome shotgun (WGS) entry which is preliminary data.</text>
</comment>
<organism evidence="1 2">
    <name type="scientific">Sphingobacterium hungaricum</name>
    <dbReference type="NCBI Taxonomy" id="2082723"/>
    <lineage>
        <taxon>Bacteria</taxon>
        <taxon>Pseudomonadati</taxon>
        <taxon>Bacteroidota</taxon>
        <taxon>Sphingobacteriia</taxon>
        <taxon>Sphingobacteriales</taxon>
        <taxon>Sphingobacteriaceae</taxon>
        <taxon>Sphingobacterium</taxon>
    </lineage>
</organism>
<evidence type="ECO:0000313" key="1">
    <source>
        <dbReference type="EMBL" id="MBE8714880.1"/>
    </source>
</evidence>
<evidence type="ECO:0008006" key="3">
    <source>
        <dbReference type="Google" id="ProtNLM"/>
    </source>
</evidence>
<dbReference type="RefSeq" id="WP_196936737.1">
    <property type="nucleotide sequence ID" value="NZ_MU158698.1"/>
</dbReference>
<evidence type="ECO:0000313" key="2">
    <source>
        <dbReference type="Proteomes" id="UP000616201"/>
    </source>
</evidence>
<accession>A0A928UX66</accession>
<gene>
    <name evidence="1" type="ORF">C4F49_14445</name>
</gene>
<dbReference type="EMBL" id="PRDK01000009">
    <property type="protein sequence ID" value="MBE8714880.1"/>
    <property type="molecule type" value="Genomic_DNA"/>
</dbReference>
<dbReference type="AlphaFoldDB" id="A0A928UX66"/>